<evidence type="ECO:0000256" key="1">
    <source>
        <dbReference type="ARBA" id="ARBA00005254"/>
    </source>
</evidence>
<dbReference type="SUPFAM" id="SSF52096">
    <property type="entry name" value="ClpP/crotonase"/>
    <property type="match status" value="1"/>
</dbReference>
<dbReference type="Pfam" id="PF00378">
    <property type="entry name" value="ECH_1"/>
    <property type="match status" value="1"/>
</dbReference>
<dbReference type="InterPro" id="IPR029045">
    <property type="entry name" value="ClpP/crotonase-like_dom_sf"/>
</dbReference>
<reference evidence="4" key="1">
    <citation type="journal article" date="2019" name="Int. J. Syst. Evol. Microbiol.">
        <title>The Global Catalogue of Microorganisms (GCM) 10K type strain sequencing project: providing services to taxonomists for standard genome sequencing and annotation.</title>
        <authorList>
            <consortium name="The Broad Institute Genomics Platform"/>
            <consortium name="The Broad Institute Genome Sequencing Center for Infectious Disease"/>
            <person name="Wu L."/>
            <person name="Ma J."/>
        </authorList>
    </citation>
    <scope>NUCLEOTIDE SEQUENCE [LARGE SCALE GENOMIC DNA]</scope>
    <source>
        <strain evidence="4">NBRC 108728</strain>
    </source>
</reference>
<name>A0ABM8GHN7_9MICO</name>
<dbReference type="Proteomes" id="UP001321486">
    <property type="component" value="Chromosome"/>
</dbReference>
<dbReference type="PANTHER" id="PTHR43802:SF1">
    <property type="entry name" value="IP11341P-RELATED"/>
    <property type="match status" value="1"/>
</dbReference>
<gene>
    <name evidence="3" type="ORF">GCM10025867_01010</name>
</gene>
<dbReference type="PROSITE" id="PS00166">
    <property type="entry name" value="ENOYL_COA_HYDRATASE"/>
    <property type="match status" value="1"/>
</dbReference>
<dbReference type="InterPro" id="IPR018376">
    <property type="entry name" value="Enoyl-CoA_hyd/isom_CS"/>
</dbReference>
<sequence length="153" mass="16217">MPEFVTTTVDGRIAQVILDRPKKLNALNDPMLVEFSEALATLGRDASVSVIVVSGAGQNFSVGYDVEPSNGYSEAAAGLSPYADWESLRRNIDRWLAVWDTPKPVISAIEGYCMGGATMLSVCTDITVVSETAVIGWPSIPLGEAFSALPPPG</sequence>
<accession>A0ABM8GHN7</accession>
<evidence type="ECO:0000256" key="2">
    <source>
        <dbReference type="RuleBase" id="RU003707"/>
    </source>
</evidence>
<dbReference type="PANTHER" id="PTHR43802">
    <property type="entry name" value="ENOYL-COA HYDRATASE"/>
    <property type="match status" value="1"/>
</dbReference>
<evidence type="ECO:0008006" key="5">
    <source>
        <dbReference type="Google" id="ProtNLM"/>
    </source>
</evidence>
<evidence type="ECO:0000313" key="4">
    <source>
        <dbReference type="Proteomes" id="UP001321486"/>
    </source>
</evidence>
<comment type="similarity">
    <text evidence="1 2">Belongs to the enoyl-CoA hydratase/isomerase family.</text>
</comment>
<proteinExistence type="inferred from homology"/>
<protein>
    <recommendedName>
        <fullName evidence="5">Enoyl-CoA hydratase/isomerase family protein</fullName>
    </recommendedName>
</protein>
<dbReference type="CDD" id="cd06558">
    <property type="entry name" value="crotonase-like"/>
    <property type="match status" value="1"/>
</dbReference>
<dbReference type="InterPro" id="IPR001753">
    <property type="entry name" value="Enoyl-CoA_hydra/iso"/>
</dbReference>
<keyword evidence="4" id="KW-1185">Reference proteome</keyword>
<dbReference type="EMBL" id="AP027732">
    <property type="protein sequence ID" value="BDZ47860.1"/>
    <property type="molecule type" value="Genomic_DNA"/>
</dbReference>
<dbReference type="Gene3D" id="3.90.226.10">
    <property type="entry name" value="2-enoyl-CoA Hydratase, Chain A, domain 1"/>
    <property type="match status" value="1"/>
</dbReference>
<dbReference type="RefSeq" id="WP_286344939.1">
    <property type="nucleotide sequence ID" value="NZ_AP027732.1"/>
</dbReference>
<organism evidence="3 4">
    <name type="scientific">Frondihabitans sucicola</name>
    <dbReference type="NCBI Taxonomy" id="1268041"/>
    <lineage>
        <taxon>Bacteria</taxon>
        <taxon>Bacillati</taxon>
        <taxon>Actinomycetota</taxon>
        <taxon>Actinomycetes</taxon>
        <taxon>Micrococcales</taxon>
        <taxon>Microbacteriaceae</taxon>
        <taxon>Frondihabitans</taxon>
    </lineage>
</organism>
<evidence type="ECO:0000313" key="3">
    <source>
        <dbReference type="EMBL" id="BDZ47860.1"/>
    </source>
</evidence>